<sequence>MLNRDALLFSPTRDGVPSSDDHFTADDLLGAQEALEAEARDTLPYRFDQCTYDLGYIKQPLFACRTCLGDRAVCHACSISCHTSHELVELFNRRAYRCDCGTAAMGAGSCCSISGRDDAEPNSLNRIDDNFRGIFCYCGRPYDPHTETDDMLQCLVCEDWLHAACVGLPHSDDDDDPTKPLCQDDFDQLVCWRCVQGSQDVRRVMTRYAGVEGTGVLLLAPEATVFGRVRSSDTDDDDEGTVKGDDEGEAVEASAETTTEPQSEGKRKAADDAAEEPAAKRVKAAGTAATAGPSASGATEDGDAVPTGKAPDAQDPASCRAPPVVPADASPLVKLERGGARPNVYLEEGFMDRWCRCRECLGMFTKLPFLLEEEEVFEPPEDPDAHKSTFELGMNHLLTRMPRIQALDSVRAFTGLSDRLKAFFRPHADSGTSITKEHIQSFFEKERERERD</sequence>
<feature type="domain" description="UBR-type" evidence="6">
    <location>
        <begin position="48"/>
        <end position="116"/>
    </location>
</feature>
<feature type="zinc finger region" description="UBR-type" evidence="4">
    <location>
        <begin position="48"/>
        <end position="116"/>
    </location>
</feature>
<dbReference type="CDD" id="cd19677">
    <property type="entry name" value="UBR-box_UBR7"/>
    <property type="match status" value="1"/>
</dbReference>
<dbReference type="InterPro" id="IPR019786">
    <property type="entry name" value="Zinc_finger_PHD-type_CS"/>
</dbReference>
<dbReference type="OrthoDB" id="5795902at2759"/>
<dbReference type="Gene3D" id="3.30.40.10">
    <property type="entry name" value="Zinc/RING finger domain, C3HC4 (zinc finger)"/>
    <property type="match status" value="1"/>
</dbReference>
<dbReference type="GO" id="GO:0005737">
    <property type="term" value="C:cytoplasm"/>
    <property type="evidence" value="ECO:0007669"/>
    <property type="project" value="TreeGrafter"/>
</dbReference>
<evidence type="ECO:0000259" key="6">
    <source>
        <dbReference type="PROSITE" id="PS51157"/>
    </source>
</evidence>
<name>A0A5C5FTS7_9BASI</name>
<proteinExistence type="predicted"/>
<evidence type="ECO:0000313" key="8">
    <source>
        <dbReference type="Proteomes" id="UP000311382"/>
    </source>
</evidence>
<keyword evidence="1" id="KW-0479">Metal-binding</keyword>
<evidence type="ECO:0000313" key="7">
    <source>
        <dbReference type="EMBL" id="TNY19384.1"/>
    </source>
</evidence>
<organism evidence="7 8">
    <name type="scientific">Rhodotorula diobovata</name>
    <dbReference type="NCBI Taxonomy" id="5288"/>
    <lineage>
        <taxon>Eukaryota</taxon>
        <taxon>Fungi</taxon>
        <taxon>Dikarya</taxon>
        <taxon>Basidiomycota</taxon>
        <taxon>Pucciniomycotina</taxon>
        <taxon>Microbotryomycetes</taxon>
        <taxon>Sporidiobolales</taxon>
        <taxon>Sporidiobolaceae</taxon>
        <taxon>Rhodotorula</taxon>
    </lineage>
</organism>
<evidence type="ECO:0000256" key="1">
    <source>
        <dbReference type="ARBA" id="ARBA00022723"/>
    </source>
</evidence>
<dbReference type="InterPro" id="IPR013083">
    <property type="entry name" value="Znf_RING/FYVE/PHD"/>
</dbReference>
<gene>
    <name evidence="7" type="ORF">DMC30DRAFT_306341</name>
</gene>
<dbReference type="Pfam" id="PF02207">
    <property type="entry name" value="zf-UBR"/>
    <property type="match status" value="1"/>
</dbReference>
<reference evidence="7 8" key="1">
    <citation type="submission" date="2019-03" db="EMBL/GenBank/DDBJ databases">
        <title>Rhodosporidium diobovatum UCD-FST 08-225 genome sequencing, assembly, and annotation.</title>
        <authorList>
            <person name="Fakankun I.U."/>
            <person name="Fristensky B."/>
            <person name="Levin D.B."/>
        </authorList>
    </citation>
    <scope>NUCLEOTIDE SEQUENCE [LARGE SCALE GENOMIC DNA]</scope>
    <source>
        <strain evidence="7 8">UCD-FST 08-225</strain>
    </source>
</reference>
<dbReference type="InterPro" id="IPR001965">
    <property type="entry name" value="Znf_PHD"/>
</dbReference>
<protein>
    <recommendedName>
        <fullName evidence="6">UBR-type domain-containing protein</fullName>
    </recommendedName>
</protein>
<evidence type="ECO:0000256" key="5">
    <source>
        <dbReference type="SAM" id="MobiDB-lite"/>
    </source>
</evidence>
<dbReference type="SUPFAM" id="SSF57903">
    <property type="entry name" value="FYVE/PHD zinc finger"/>
    <property type="match status" value="1"/>
</dbReference>
<evidence type="ECO:0000256" key="3">
    <source>
        <dbReference type="ARBA" id="ARBA00022833"/>
    </source>
</evidence>
<dbReference type="GO" id="GO:0061630">
    <property type="term" value="F:ubiquitin protein ligase activity"/>
    <property type="evidence" value="ECO:0007669"/>
    <property type="project" value="InterPro"/>
</dbReference>
<dbReference type="PANTHER" id="PTHR13513:SF9">
    <property type="entry name" value="E3 UBIQUITIN-PROTEIN LIGASE UBR7-RELATED"/>
    <property type="match status" value="1"/>
</dbReference>
<keyword evidence="3" id="KW-0862">Zinc</keyword>
<evidence type="ECO:0000256" key="2">
    <source>
        <dbReference type="ARBA" id="ARBA00022771"/>
    </source>
</evidence>
<dbReference type="CDD" id="cd15542">
    <property type="entry name" value="PHD_UBR7"/>
    <property type="match status" value="1"/>
</dbReference>
<comment type="caution">
    <text evidence="7">The sequence shown here is derived from an EMBL/GenBank/DDBJ whole genome shotgun (WGS) entry which is preliminary data.</text>
</comment>
<dbReference type="PROSITE" id="PS51157">
    <property type="entry name" value="ZF_UBR"/>
    <property type="match status" value="1"/>
</dbReference>
<dbReference type="PANTHER" id="PTHR13513">
    <property type="entry name" value="E3 UBIQUITIN-PROTEIN LIGASE UBR7"/>
    <property type="match status" value="1"/>
</dbReference>
<keyword evidence="8" id="KW-1185">Reference proteome</keyword>
<accession>A0A5C5FTS7</accession>
<dbReference type="EMBL" id="SOZI01000097">
    <property type="protein sequence ID" value="TNY19384.1"/>
    <property type="molecule type" value="Genomic_DNA"/>
</dbReference>
<dbReference type="InterPro" id="IPR047506">
    <property type="entry name" value="UBR7-like_UBR-box"/>
</dbReference>
<dbReference type="GO" id="GO:0008270">
    <property type="term" value="F:zinc ion binding"/>
    <property type="evidence" value="ECO:0007669"/>
    <property type="project" value="UniProtKB-KW"/>
</dbReference>
<dbReference type="Proteomes" id="UP000311382">
    <property type="component" value="Unassembled WGS sequence"/>
</dbReference>
<dbReference type="InterPro" id="IPR011011">
    <property type="entry name" value="Znf_FYVE_PHD"/>
</dbReference>
<dbReference type="PROSITE" id="PS01359">
    <property type="entry name" value="ZF_PHD_1"/>
    <property type="match status" value="1"/>
</dbReference>
<dbReference type="AlphaFoldDB" id="A0A5C5FTS7"/>
<dbReference type="SMART" id="SM00396">
    <property type="entry name" value="ZnF_UBR1"/>
    <property type="match status" value="1"/>
</dbReference>
<dbReference type="SMART" id="SM00249">
    <property type="entry name" value="PHD"/>
    <property type="match status" value="1"/>
</dbReference>
<feature type="region of interest" description="Disordered" evidence="5">
    <location>
        <begin position="229"/>
        <end position="326"/>
    </location>
</feature>
<evidence type="ECO:0000256" key="4">
    <source>
        <dbReference type="PROSITE-ProRule" id="PRU00508"/>
    </source>
</evidence>
<dbReference type="STRING" id="5288.A0A5C5FTS7"/>
<keyword evidence="2" id="KW-0863">Zinc-finger</keyword>
<dbReference type="InterPro" id="IPR040204">
    <property type="entry name" value="UBR7"/>
</dbReference>
<feature type="compositionally biased region" description="Low complexity" evidence="5">
    <location>
        <begin position="284"/>
        <end position="299"/>
    </location>
</feature>
<dbReference type="InterPro" id="IPR003126">
    <property type="entry name" value="Znf_UBR"/>
</dbReference>
<feature type="compositionally biased region" description="Low complexity" evidence="5">
    <location>
        <begin position="251"/>
        <end position="260"/>
    </location>
</feature>